<organism evidence="7 8">
    <name type="scientific">Histidinibacterium lentulum</name>
    <dbReference type="NCBI Taxonomy" id="2480588"/>
    <lineage>
        <taxon>Bacteria</taxon>
        <taxon>Pseudomonadati</taxon>
        <taxon>Pseudomonadota</taxon>
        <taxon>Alphaproteobacteria</taxon>
        <taxon>Rhodobacterales</taxon>
        <taxon>Paracoccaceae</taxon>
        <taxon>Histidinibacterium</taxon>
    </lineage>
</organism>
<accession>A0A3N2R9T5</accession>
<feature type="transmembrane region" description="Helical" evidence="5">
    <location>
        <begin position="134"/>
        <end position="155"/>
    </location>
</feature>
<evidence type="ECO:0000313" key="7">
    <source>
        <dbReference type="EMBL" id="ROU04106.1"/>
    </source>
</evidence>
<evidence type="ECO:0000256" key="2">
    <source>
        <dbReference type="ARBA" id="ARBA00022692"/>
    </source>
</evidence>
<comment type="subcellular location">
    <subcellularLocation>
        <location evidence="1">Membrane</location>
        <topology evidence="1">Multi-pass membrane protein</topology>
    </subcellularLocation>
</comment>
<keyword evidence="2 5" id="KW-0812">Transmembrane</keyword>
<dbReference type="OrthoDB" id="7872013at2"/>
<reference evidence="7 8" key="1">
    <citation type="submission" date="2018-10" db="EMBL/GenBank/DDBJ databases">
        <title>Histidinibacterium lentulum gen. nov., sp. nov., a marine bacterium from the culture broth of Picochlorum sp. 122.</title>
        <authorList>
            <person name="Wang G."/>
        </authorList>
    </citation>
    <scope>NUCLEOTIDE SEQUENCE [LARGE SCALE GENOMIC DNA]</scope>
    <source>
        <strain evidence="7 8">B17</strain>
    </source>
</reference>
<keyword evidence="8" id="KW-1185">Reference proteome</keyword>
<keyword evidence="3 5" id="KW-1133">Transmembrane helix</keyword>
<dbReference type="EMBL" id="RDRB01000001">
    <property type="protein sequence ID" value="ROU04106.1"/>
    <property type="molecule type" value="Genomic_DNA"/>
</dbReference>
<evidence type="ECO:0000256" key="5">
    <source>
        <dbReference type="SAM" id="Phobius"/>
    </source>
</evidence>
<gene>
    <name evidence="7" type="ORF">EAT49_01530</name>
</gene>
<evidence type="ECO:0000256" key="1">
    <source>
        <dbReference type="ARBA" id="ARBA00004141"/>
    </source>
</evidence>
<feature type="transmembrane region" description="Helical" evidence="5">
    <location>
        <begin position="35"/>
        <end position="56"/>
    </location>
</feature>
<dbReference type="Pfam" id="PF04893">
    <property type="entry name" value="Yip1"/>
    <property type="match status" value="1"/>
</dbReference>
<dbReference type="GO" id="GO:0016020">
    <property type="term" value="C:membrane"/>
    <property type="evidence" value="ECO:0007669"/>
    <property type="project" value="UniProtKB-SubCell"/>
</dbReference>
<evidence type="ECO:0000259" key="6">
    <source>
        <dbReference type="Pfam" id="PF04893"/>
    </source>
</evidence>
<evidence type="ECO:0000313" key="8">
    <source>
        <dbReference type="Proteomes" id="UP000268016"/>
    </source>
</evidence>
<keyword evidence="4 5" id="KW-0472">Membrane</keyword>
<sequence length="193" mass="19746">MTDAMQGFGRLLVQTVRDPAAVAGLITGARLSRDVLWSALALVTILSVLLVALIGLALPADPVDAPSGPPITPLTYALILGGSLVITIFALHWTGQMLGGTGAFEDTLALVVWLQVLLLALQTVQAVLLMLLPLLGSIAALASVAIALWVLVNFINVAQRFDSLGRAALTLVAALLGVGVGLSVLLGLVGASV</sequence>
<feature type="transmembrane region" description="Helical" evidence="5">
    <location>
        <begin position="167"/>
        <end position="191"/>
    </location>
</feature>
<name>A0A3N2R9T5_9RHOB</name>
<dbReference type="Proteomes" id="UP000268016">
    <property type="component" value="Unassembled WGS sequence"/>
</dbReference>
<feature type="domain" description="Yip1" evidence="6">
    <location>
        <begin position="15"/>
        <end position="183"/>
    </location>
</feature>
<evidence type="ECO:0000256" key="4">
    <source>
        <dbReference type="ARBA" id="ARBA00023136"/>
    </source>
</evidence>
<feature type="transmembrane region" description="Helical" evidence="5">
    <location>
        <begin position="107"/>
        <end position="128"/>
    </location>
</feature>
<dbReference type="AlphaFoldDB" id="A0A3N2R9T5"/>
<evidence type="ECO:0000256" key="3">
    <source>
        <dbReference type="ARBA" id="ARBA00022989"/>
    </source>
</evidence>
<dbReference type="InterPro" id="IPR006977">
    <property type="entry name" value="Yip1_dom"/>
</dbReference>
<proteinExistence type="predicted"/>
<comment type="caution">
    <text evidence="7">The sequence shown here is derived from an EMBL/GenBank/DDBJ whole genome shotgun (WGS) entry which is preliminary data.</text>
</comment>
<feature type="transmembrane region" description="Helical" evidence="5">
    <location>
        <begin position="76"/>
        <end position="95"/>
    </location>
</feature>
<dbReference type="RefSeq" id="WP_123640514.1">
    <property type="nucleotide sequence ID" value="NZ_ML119081.1"/>
</dbReference>
<protein>
    <submittedName>
        <fullName evidence="7">YIP1 family protein</fullName>
    </submittedName>
</protein>